<dbReference type="PANTHER" id="PTHR37291:SF1">
    <property type="entry name" value="TYPE IV METHYL-DIRECTED RESTRICTION ENZYME ECOKMCRB SUBUNIT"/>
    <property type="match status" value="1"/>
</dbReference>
<keyword evidence="2" id="KW-0378">Hydrolase</keyword>
<dbReference type="EMBL" id="JBEPMX010000020">
    <property type="protein sequence ID" value="MET3684449.1"/>
    <property type="molecule type" value="Genomic_DNA"/>
</dbReference>
<dbReference type="Gene3D" id="3.40.50.300">
    <property type="entry name" value="P-loop containing nucleotide triphosphate hydrolases"/>
    <property type="match status" value="1"/>
</dbReference>
<keyword evidence="3" id="KW-1185">Reference proteome</keyword>
<accession>A0ABV2KXY8</accession>
<evidence type="ECO:0000313" key="2">
    <source>
        <dbReference type="EMBL" id="MET3684449.1"/>
    </source>
</evidence>
<dbReference type="RefSeq" id="WP_354221813.1">
    <property type="nucleotide sequence ID" value="NZ_JBEPMX010000020.1"/>
</dbReference>
<protein>
    <submittedName>
        <fullName evidence="2">5-methylcytosine-specific restriction protein B</fullName>
        <ecNumber evidence="2">3.1.21.-</ecNumber>
    </submittedName>
</protein>
<evidence type="ECO:0000313" key="3">
    <source>
        <dbReference type="Proteomes" id="UP001549167"/>
    </source>
</evidence>
<dbReference type="SUPFAM" id="SSF52540">
    <property type="entry name" value="P-loop containing nucleoside triphosphate hydrolases"/>
    <property type="match status" value="1"/>
</dbReference>
<dbReference type="EC" id="3.1.21.-" evidence="2"/>
<dbReference type="Proteomes" id="UP001549167">
    <property type="component" value="Unassembled WGS sequence"/>
</dbReference>
<organism evidence="2 3">
    <name type="scientific">Alkalibacillus flavidus</name>
    <dbReference type="NCBI Taxonomy" id="546021"/>
    <lineage>
        <taxon>Bacteria</taxon>
        <taxon>Bacillati</taxon>
        <taxon>Bacillota</taxon>
        <taxon>Bacilli</taxon>
        <taxon>Bacillales</taxon>
        <taxon>Bacillaceae</taxon>
        <taxon>Alkalibacillus</taxon>
    </lineage>
</organism>
<proteinExistence type="predicted"/>
<feature type="domain" description="ATPase dynein-related AAA" evidence="1">
    <location>
        <begin position="265"/>
        <end position="407"/>
    </location>
</feature>
<comment type="caution">
    <text evidence="2">The sequence shown here is derived from an EMBL/GenBank/DDBJ whole genome shotgun (WGS) entry which is preliminary data.</text>
</comment>
<dbReference type="PANTHER" id="PTHR37291">
    <property type="entry name" value="5-METHYLCYTOSINE-SPECIFIC RESTRICTION ENZYME B"/>
    <property type="match status" value="1"/>
</dbReference>
<evidence type="ECO:0000259" key="1">
    <source>
        <dbReference type="Pfam" id="PF07728"/>
    </source>
</evidence>
<dbReference type="InterPro" id="IPR052934">
    <property type="entry name" value="Methyl-DNA_Rec/Restrict_Enz"/>
</dbReference>
<name>A0ABV2KXY8_9BACI</name>
<gene>
    <name evidence="2" type="ORF">ABID56_002586</name>
</gene>
<reference evidence="2 3" key="1">
    <citation type="submission" date="2024-06" db="EMBL/GenBank/DDBJ databases">
        <title>Genomic Encyclopedia of Type Strains, Phase IV (KMG-IV): sequencing the most valuable type-strain genomes for metagenomic binning, comparative biology and taxonomic classification.</title>
        <authorList>
            <person name="Goeker M."/>
        </authorList>
    </citation>
    <scope>NUCLEOTIDE SEQUENCE [LARGE SCALE GENOMIC DNA]</scope>
    <source>
        <strain evidence="2 3">DSM 23520</strain>
    </source>
</reference>
<sequence length="526" mass="61253">MGYFLDTKTIEKAYKELTKKEVKNPSVLFTFLILKGCNYNNLSFEPLKNITEYGVDLTKRLSWLFAPYEKPTSKSNFINPFNMSEWGSNPKESLEKWVRTRLKNNIIGGATTWRNVIIEDLKNQQIKFTYNYIDEINSLTQINEHKINLVALSIWANRFTQFERKITYSELTNEFLKSYNIISKEKELIFHADNDIELDFSDEPHNASYIRSIIGSPNNVDYWTNVEQVYEKNDMYGRKFEMQNVNQNSVSEKRINELLSKYFQVILSGPPGTSKSYLTSKISDSFDTVTNIQFHPQYSYQQFIGGYIVEKDEVNYRKGLLLNLLEEINNSPSQKSHLLIIDEINRANLSQVFGEIIQCLDRDHKTEILVDGHQEELFLPKNLYIIGTMNSSDRTIGSIDHALRRRFINVYCEPDPNLLIDLCPSQDGISVSDLLTKINQNLLKSHKNRELLVGHANFLDDNVKGEDGKYYWNIHSLELVFNYKVLPMIEEFCYGNYLQIKSVLGDQLPLRLTGDEFEQAIKEFLK</sequence>
<dbReference type="InterPro" id="IPR027417">
    <property type="entry name" value="P-loop_NTPase"/>
</dbReference>
<dbReference type="Pfam" id="PF07728">
    <property type="entry name" value="AAA_5"/>
    <property type="match status" value="1"/>
</dbReference>
<dbReference type="GO" id="GO:0016787">
    <property type="term" value="F:hydrolase activity"/>
    <property type="evidence" value="ECO:0007669"/>
    <property type="project" value="UniProtKB-KW"/>
</dbReference>
<dbReference type="InterPro" id="IPR011704">
    <property type="entry name" value="ATPase_dyneun-rel_AAA"/>
</dbReference>